<dbReference type="GO" id="GO:0072546">
    <property type="term" value="C:EMC complex"/>
    <property type="evidence" value="ECO:0007669"/>
    <property type="project" value="UniProtKB-UniRule"/>
</dbReference>
<comment type="function">
    <text evidence="2">Part of the endoplasmic reticulum membrane protein complex (EMC) that enables the energy-independent insertion into endoplasmic reticulum membranes of newly synthesized membrane proteins.</text>
</comment>
<dbReference type="PANTHER" id="PTHR12760">
    <property type="entry name" value="TETRATRICOPEPTIDE REPEAT PROTEIN"/>
    <property type="match status" value="1"/>
</dbReference>
<sequence>MQRRVQTPDAPLVFYQKLLEMDSSSLVCGFDHKRQISVLMRLGRTKTAVDELVDTFYTDVEAWLELANLYISLYQYASLPTLDRVTVCPVSRAPQNPFYVFQAAEIACIAEDIPLAIRFFLVAIDMVGDDEESPPPTGIAGGVWFGVELVSLNCSCESPA</sequence>
<comment type="caution">
    <text evidence="3">The sequence shown here is derived from an EMBL/GenBank/DDBJ whole genome shotgun (WGS) entry which is preliminary data.</text>
</comment>
<organism evidence="3 4">
    <name type="scientific">Lactarius akahatsu</name>
    <dbReference type="NCBI Taxonomy" id="416441"/>
    <lineage>
        <taxon>Eukaryota</taxon>
        <taxon>Fungi</taxon>
        <taxon>Dikarya</taxon>
        <taxon>Basidiomycota</taxon>
        <taxon>Agaricomycotina</taxon>
        <taxon>Agaricomycetes</taxon>
        <taxon>Russulales</taxon>
        <taxon>Russulaceae</taxon>
        <taxon>Lactarius</taxon>
    </lineage>
</organism>
<name>A0AAD4LKK8_9AGAM</name>
<comment type="subcellular location">
    <subcellularLocation>
        <location evidence="2">Endoplasmic reticulum membrane</location>
        <topology evidence="2">Peripheral membrane protein</topology>
        <orientation evidence="2">Cytoplasmic side</orientation>
    </subcellularLocation>
</comment>
<reference evidence="3" key="1">
    <citation type="submission" date="2022-01" db="EMBL/GenBank/DDBJ databases">
        <title>Comparative genomics reveals a dynamic genome evolution in the ectomycorrhizal milk-cap (Lactarius) mushrooms.</title>
        <authorList>
            <consortium name="DOE Joint Genome Institute"/>
            <person name="Lebreton A."/>
            <person name="Tang N."/>
            <person name="Kuo A."/>
            <person name="LaButti K."/>
            <person name="Drula E."/>
            <person name="Barry K."/>
            <person name="Clum A."/>
            <person name="Lipzen A."/>
            <person name="Mousain D."/>
            <person name="Ng V."/>
            <person name="Wang R."/>
            <person name="Wang X."/>
            <person name="Dai Y."/>
            <person name="Henrissat B."/>
            <person name="Grigoriev I.V."/>
            <person name="Guerin-Laguette A."/>
            <person name="Yu F."/>
            <person name="Martin F.M."/>
        </authorList>
    </citation>
    <scope>NUCLEOTIDE SEQUENCE</scope>
    <source>
        <strain evidence="3">QP</strain>
    </source>
</reference>
<accession>A0AAD4LKK8</accession>
<dbReference type="EMBL" id="JAKELL010000029">
    <property type="protein sequence ID" value="KAH8990752.1"/>
    <property type="molecule type" value="Genomic_DNA"/>
</dbReference>
<evidence type="ECO:0000256" key="2">
    <source>
        <dbReference type="RuleBase" id="RU367091"/>
    </source>
</evidence>
<dbReference type="InterPro" id="IPR039856">
    <property type="entry name" value="EMC2-like"/>
</dbReference>
<keyword evidence="4" id="KW-1185">Reference proteome</keyword>
<comment type="subunit">
    <text evidence="2">Component of the ER membrane protein complex (EMC).</text>
</comment>
<proteinExistence type="inferred from homology"/>
<dbReference type="Proteomes" id="UP001201163">
    <property type="component" value="Unassembled WGS sequence"/>
</dbReference>
<evidence type="ECO:0000313" key="4">
    <source>
        <dbReference type="Proteomes" id="UP001201163"/>
    </source>
</evidence>
<keyword evidence="1" id="KW-0802">TPR repeat</keyword>
<protein>
    <recommendedName>
        <fullName evidence="2">ER membrane protein complex subunit 2</fullName>
    </recommendedName>
</protein>
<dbReference type="AlphaFoldDB" id="A0AAD4LKK8"/>
<comment type="similarity">
    <text evidence="2">Belongs to the EMC2 family.</text>
</comment>
<gene>
    <name evidence="3" type="ORF">EDB92DRAFT_1798707</name>
</gene>
<evidence type="ECO:0000256" key="1">
    <source>
        <dbReference type="ARBA" id="ARBA00022803"/>
    </source>
</evidence>
<keyword evidence="2" id="KW-0256">Endoplasmic reticulum</keyword>
<keyword evidence="2" id="KW-0472">Membrane</keyword>
<evidence type="ECO:0000313" key="3">
    <source>
        <dbReference type="EMBL" id="KAH8990752.1"/>
    </source>
</evidence>